<dbReference type="Pfam" id="PF00149">
    <property type="entry name" value="Metallophos"/>
    <property type="match status" value="1"/>
</dbReference>
<dbReference type="PANTHER" id="PTHR42988">
    <property type="entry name" value="PHOSPHOHYDROLASE"/>
    <property type="match status" value="1"/>
</dbReference>
<dbReference type="Proteomes" id="UP000051295">
    <property type="component" value="Unassembled WGS sequence"/>
</dbReference>
<dbReference type="GO" id="GO:0046872">
    <property type="term" value="F:metal ion binding"/>
    <property type="evidence" value="ECO:0007669"/>
    <property type="project" value="UniProtKB-KW"/>
</dbReference>
<comment type="similarity">
    <text evidence="4">Belongs to the cyclic nucleotide phosphodiesterase class-III family.</text>
</comment>
<feature type="domain" description="Calcineurin-like phosphoesterase" evidence="5">
    <location>
        <begin position="2"/>
        <end position="188"/>
    </location>
</feature>
<dbReference type="GO" id="GO:0016787">
    <property type="term" value="F:hydrolase activity"/>
    <property type="evidence" value="ECO:0007669"/>
    <property type="project" value="UniProtKB-KW"/>
</dbReference>
<sequence>MIRLVQISDLHFGREDPDLLDPLRTAIETAAPDLVIMAGDFVQRARASQFRPAADFMNSLGRPWLGVPGNHDIPLYNLLLRALDPFRRYRRWICPELEPCVDLGDVKVVGLNTTDPWAHQRGRVGENDVHRVGEAISSHQGGLTVIAAHHPFHHAPDVEKDLMIGASEALEHWARCGPHVIMSGHLHQWLVEPFVRRKGANMTLQLHCGTGLSTRRRGHPNDFAVLDCSGEDVTVTRMVAENGTFHDSGRTRYKIGGHGWERQGAQIER</sequence>
<evidence type="ECO:0000259" key="5">
    <source>
        <dbReference type="Pfam" id="PF00149"/>
    </source>
</evidence>
<evidence type="ECO:0000256" key="4">
    <source>
        <dbReference type="ARBA" id="ARBA00025742"/>
    </source>
</evidence>
<dbReference type="InterPro" id="IPR029052">
    <property type="entry name" value="Metallo-depent_PP-like"/>
</dbReference>
<dbReference type="InterPro" id="IPR004843">
    <property type="entry name" value="Calcineurin-like_PHP"/>
</dbReference>
<dbReference type="OrthoDB" id="651281at2"/>
<dbReference type="AlphaFoldDB" id="A0A0T5NPU7"/>
<reference evidence="6 7" key="1">
    <citation type="submission" date="2015-04" db="EMBL/GenBank/DDBJ databases">
        <title>The draft genome sequence of Roseovarius sp.R12b.</title>
        <authorList>
            <person name="Li G."/>
            <person name="Lai Q."/>
            <person name="Shao Z."/>
            <person name="Yan P."/>
        </authorList>
    </citation>
    <scope>NUCLEOTIDE SEQUENCE [LARGE SCALE GENOMIC DNA]</scope>
    <source>
        <strain evidence="6 7">R12B</strain>
    </source>
</reference>
<keyword evidence="2" id="KW-0378">Hydrolase</keyword>
<proteinExistence type="inferred from homology"/>
<evidence type="ECO:0000313" key="6">
    <source>
        <dbReference type="EMBL" id="KRS10865.1"/>
    </source>
</evidence>
<accession>A0A0T5NPU7</accession>
<keyword evidence="3" id="KW-0408">Iron</keyword>
<dbReference type="PATRIC" id="fig|1641875.4.peg.2369"/>
<dbReference type="STRING" id="1641875.XM53_19185"/>
<evidence type="ECO:0000256" key="2">
    <source>
        <dbReference type="ARBA" id="ARBA00022801"/>
    </source>
</evidence>
<dbReference type="RefSeq" id="WP_057796295.1">
    <property type="nucleotide sequence ID" value="NZ_LAXJ01000026.1"/>
</dbReference>
<keyword evidence="1" id="KW-0479">Metal-binding</keyword>
<evidence type="ECO:0000256" key="3">
    <source>
        <dbReference type="ARBA" id="ARBA00023004"/>
    </source>
</evidence>
<name>A0A0T5NPU7_9RHOB</name>
<keyword evidence="7" id="KW-1185">Reference proteome</keyword>
<dbReference type="Gene3D" id="3.60.21.10">
    <property type="match status" value="1"/>
</dbReference>
<dbReference type="SUPFAM" id="SSF56300">
    <property type="entry name" value="Metallo-dependent phosphatases"/>
    <property type="match status" value="1"/>
</dbReference>
<protein>
    <recommendedName>
        <fullName evidence="5">Calcineurin-like phosphoesterase domain-containing protein</fullName>
    </recommendedName>
</protein>
<gene>
    <name evidence="6" type="ORF">XM53_19185</name>
</gene>
<evidence type="ECO:0000256" key="1">
    <source>
        <dbReference type="ARBA" id="ARBA00022723"/>
    </source>
</evidence>
<organism evidence="6 7">
    <name type="scientific">Roseovarius atlanticus</name>
    <dbReference type="NCBI Taxonomy" id="1641875"/>
    <lineage>
        <taxon>Bacteria</taxon>
        <taxon>Pseudomonadati</taxon>
        <taxon>Pseudomonadota</taxon>
        <taxon>Alphaproteobacteria</taxon>
        <taxon>Rhodobacterales</taxon>
        <taxon>Roseobacteraceae</taxon>
        <taxon>Roseovarius</taxon>
    </lineage>
</organism>
<dbReference type="InterPro" id="IPR050884">
    <property type="entry name" value="CNP_phosphodiesterase-III"/>
</dbReference>
<evidence type="ECO:0000313" key="7">
    <source>
        <dbReference type="Proteomes" id="UP000051295"/>
    </source>
</evidence>
<comment type="caution">
    <text evidence="6">The sequence shown here is derived from an EMBL/GenBank/DDBJ whole genome shotgun (WGS) entry which is preliminary data.</text>
</comment>
<dbReference type="EMBL" id="LAXJ01000026">
    <property type="protein sequence ID" value="KRS10865.1"/>
    <property type="molecule type" value="Genomic_DNA"/>
</dbReference>
<dbReference type="PANTHER" id="PTHR42988:SF2">
    <property type="entry name" value="CYCLIC NUCLEOTIDE PHOSPHODIESTERASE CBUA0032-RELATED"/>
    <property type="match status" value="1"/>
</dbReference>